<organism evidence="2 3">
    <name type="scientific">Faecalibacterium prausnitzii M21/2</name>
    <dbReference type="NCBI Taxonomy" id="411485"/>
    <lineage>
        <taxon>Bacteria</taxon>
        <taxon>Bacillati</taxon>
        <taxon>Bacillota</taxon>
        <taxon>Clostridia</taxon>
        <taxon>Eubacteriales</taxon>
        <taxon>Oscillospiraceae</taxon>
        <taxon>Faecalibacterium</taxon>
    </lineage>
</organism>
<protein>
    <submittedName>
        <fullName evidence="2">Uncharacterized protein</fullName>
    </submittedName>
</protein>
<gene>
    <name evidence="2" type="ORF">FAEPRAM212_03280</name>
</gene>
<reference evidence="2 3" key="2">
    <citation type="submission" date="2007-09" db="EMBL/GenBank/DDBJ databases">
        <authorList>
            <person name="Fulton L."/>
            <person name="Clifton S."/>
            <person name="Fulton B."/>
            <person name="Xu J."/>
            <person name="Minx P."/>
            <person name="Pepin K.H."/>
            <person name="Johnson M."/>
            <person name="Thiruvilangam P."/>
            <person name="Bhonagiri V."/>
            <person name="Nash W.E."/>
            <person name="Mardis E.R."/>
            <person name="Wilson R.K."/>
        </authorList>
    </citation>
    <scope>NUCLEOTIDE SEQUENCE [LARGE SCALE GENOMIC DNA]</scope>
    <source>
        <strain evidence="2 3">M21/2</strain>
    </source>
</reference>
<dbReference type="AlphaFoldDB" id="A8SH78"/>
<feature type="compositionally biased region" description="Polar residues" evidence="1">
    <location>
        <begin position="20"/>
        <end position="36"/>
    </location>
</feature>
<accession>A8SH78</accession>
<dbReference type="EMBL" id="ABED02000029">
    <property type="protein sequence ID" value="EDP20483.1"/>
    <property type="molecule type" value="Genomic_DNA"/>
</dbReference>
<evidence type="ECO:0000313" key="3">
    <source>
        <dbReference type="Proteomes" id="UP000005945"/>
    </source>
</evidence>
<sequence length="36" mass="4086">MSHGVKMHHPNSPFADARSADQNQQCPQPKTFQNHL</sequence>
<evidence type="ECO:0000256" key="1">
    <source>
        <dbReference type="SAM" id="MobiDB-lite"/>
    </source>
</evidence>
<dbReference type="HOGENOM" id="CLU_3356293_0_0_9"/>
<comment type="caution">
    <text evidence="2">The sequence shown here is derived from an EMBL/GenBank/DDBJ whole genome shotgun (WGS) entry which is preliminary data.</text>
</comment>
<evidence type="ECO:0000313" key="2">
    <source>
        <dbReference type="EMBL" id="EDP20483.1"/>
    </source>
</evidence>
<feature type="region of interest" description="Disordered" evidence="1">
    <location>
        <begin position="1"/>
        <end position="36"/>
    </location>
</feature>
<reference evidence="2 3" key="1">
    <citation type="submission" date="2007-09" db="EMBL/GenBank/DDBJ databases">
        <title>Draft genome sequence of Faecalibacterium prausnitzii M21/2.</title>
        <authorList>
            <person name="Sudarsanam P."/>
            <person name="Ley R."/>
            <person name="Guruge J."/>
            <person name="Turnbaugh P.J."/>
            <person name="Mahowald M."/>
            <person name="Liep D."/>
            <person name="Gordon J."/>
        </authorList>
    </citation>
    <scope>NUCLEOTIDE SEQUENCE [LARGE SCALE GENOMIC DNA]</scope>
    <source>
        <strain evidence="2 3">M21/2</strain>
    </source>
</reference>
<dbReference type="Proteomes" id="UP000005945">
    <property type="component" value="Unassembled WGS sequence"/>
</dbReference>
<proteinExistence type="predicted"/>
<name>A8SH78_9FIRM</name>